<accession>A0ABV2AM35</accession>
<reference evidence="3 4" key="1">
    <citation type="journal article" date="2024" name="BMC Biol.">
        <title>Comparative genomics of Ascetosporea gives new insight into the evolutionary basis for animal parasitism in Rhizaria.</title>
        <authorList>
            <person name="Hiltunen Thoren M."/>
            <person name="Onut-Brannstrom I."/>
            <person name="Alfjorden A."/>
            <person name="Peckova H."/>
            <person name="Swords F."/>
            <person name="Hooper C."/>
            <person name="Holzer A.S."/>
            <person name="Bass D."/>
            <person name="Burki F."/>
        </authorList>
    </citation>
    <scope>NUCLEOTIDE SEQUENCE [LARGE SCALE GENOMIC DNA]</scope>
    <source>
        <strain evidence="3">20-A016</strain>
    </source>
</reference>
<keyword evidence="2 3" id="KW-0456">Lyase</keyword>
<dbReference type="PANTHER" id="PTHR10067:SF17">
    <property type="entry name" value="PHOSPHATIDYLSERINE DECARBOXYLASE PROENZYME 2"/>
    <property type="match status" value="1"/>
</dbReference>
<dbReference type="InterPro" id="IPR003817">
    <property type="entry name" value="PS_Dcarbxylase"/>
</dbReference>
<protein>
    <submittedName>
        <fullName evidence="3">Phosphatidylserine decarboxylase</fullName>
        <ecNumber evidence="3">4.1.1.65</ecNumber>
    </submittedName>
</protein>
<keyword evidence="4" id="KW-1185">Reference proteome</keyword>
<proteinExistence type="predicted"/>
<sequence>MPRLTHRQGWHFDSKQSRFEIIPFMAMHKIGLDSLSKPISSFKNFNDFFSRSLSAETRPLHSEGKETVAVAPADCRMTMYKSIRDCDKILVKGTGINLQNLLCNVDMAADFSDGSVAVCRLAPCDTHSWNAPVKGVQGRIFSIEGEMNAVHPVARNHDALHRNKRVVTEIVSNDFGKVGFVAVGGPLVNSVQVEAKPLQEIARGQRHGCFKFGGSTVVLLFAKQRIGFDSDLLKNSLEPIETFVKANDRIGIAMQPQRESAKKKN</sequence>
<dbReference type="Proteomes" id="UP001439008">
    <property type="component" value="Unassembled WGS sequence"/>
</dbReference>
<dbReference type="EC" id="4.1.1.65" evidence="3"/>
<dbReference type="Pfam" id="PF02666">
    <property type="entry name" value="PS_Dcarbxylase"/>
    <property type="match status" value="1"/>
</dbReference>
<evidence type="ECO:0000256" key="2">
    <source>
        <dbReference type="ARBA" id="ARBA00023239"/>
    </source>
</evidence>
<comment type="caution">
    <text evidence="3">The sequence shown here is derived from an EMBL/GenBank/DDBJ whole genome shotgun (WGS) entry which is preliminary data.</text>
</comment>
<gene>
    <name evidence="3" type="primary">PSD2_2</name>
    <name evidence="3" type="ORF">MHBO_002382</name>
</gene>
<name>A0ABV2AM35_9EUKA</name>
<dbReference type="PANTHER" id="PTHR10067">
    <property type="entry name" value="PHOSPHATIDYLSERINE DECARBOXYLASE"/>
    <property type="match status" value="1"/>
</dbReference>
<evidence type="ECO:0000256" key="1">
    <source>
        <dbReference type="ARBA" id="ARBA00022793"/>
    </source>
</evidence>
<dbReference type="EMBL" id="JBDODL010000837">
    <property type="protein sequence ID" value="MES1920741.1"/>
    <property type="molecule type" value="Genomic_DNA"/>
</dbReference>
<evidence type="ECO:0000313" key="4">
    <source>
        <dbReference type="Proteomes" id="UP001439008"/>
    </source>
</evidence>
<organism evidence="3 4">
    <name type="scientific">Bonamia ostreae</name>
    <dbReference type="NCBI Taxonomy" id="126728"/>
    <lineage>
        <taxon>Eukaryota</taxon>
        <taxon>Sar</taxon>
        <taxon>Rhizaria</taxon>
        <taxon>Endomyxa</taxon>
        <taxon>Ascetosporea</taxon>
        <taxon>Haplosporida</taxon>
        <taxon>Bonamia</taxon>
    </lineage>
</organism>
<evidence type="ECO:0000313" key="3">
    <source>
        <dbReference type="EMBL" id="MES1920741.1"/>
    </source>
</evidence>
<keyword evidence="1" id="KW-0210">Decarboxylase</keyword>
<dbReference type="GO" id="GO:0004609">
    <property type="term" value="F:phosphatidylserine decarboxylase activity"/>
    <property type="evidence" value="ECO:0007669"/>
    <property type="project" value="UniProtKB-EC"/>
</dbReference>